<dbReference type="SUPFAM" id="SSF47113">
    <property type="entry name" value="Histone-fold"/>
    <property type="match status" value="1"/>
</dbReference>
<sequence length="340" mass="37227">MLSHYSRFPAHFLGGEGGEIPKTRDRSIALLKNSKKGKPMTGLGIEPFPFCGGARQNPGPHSPKRGWERGPFEFALAGAAHLELVYLGFAFGPSLTACFGPNPRQQKSYSSPGALCCWGCASSNDSGANERWGKKKPRGDSTVRAPSQCFSVCDLVAGPHGRAPYKTKRSGLVPHFPLAGFSAVDVALYTQTRQKGFKRKREILKGKAQNRAKPCRTAFFPWGGKPRGAGERGNKSQTVGQVPRYIWLCMETWQLNPRGNGGECAPRKKKTRIIPRHLHFSIRNDLGLNKLLGGVTIARAVSPPKIQPCFPPKKMRRKPKALPAFGVCDSNKRGLQKGQQ</sequence>
<dbReference type="InterPro" id="IPR009072">
    <property type="entry name" value="Histone-fold"/>
</dbReference>
<accession>A0ABQ9FYY6</accession>
<dbReference type="SMART" id="SM00414">
    <property type="entry name" value="H2A"/>
    <property type="match status" value="1"/>
</dbReference>
<comment type="caution">
    <text evidence="1">The sequence shown here is derived from an EMBL/GenBank/DDBJ whole genome shotgun (WGS) entry which is preliminary data.</text>
</comment>
<organism evidence="1 2">
    <name type="scientific">Dryococelus australis</name>
    <dbReference type="NCBI Taxonomy" id="614101"/>
    <lineage>
        <taxon>Eukaryota</taxon>
        <taxon>Metazoa</taxon>
        <taxon>Ecdysozoa</taxon>
        <taxon>Arthropoda</taxon>
        <taxon>Hexapoda</taxon>
        <taxon>Insecta</taxon>
        <taxon>Pterygota</taxon>
        <taxon>Neoptera</taxon>
        <taxon>Polyneoptera</taxon>
        <taxon>Phasmatodea</taxon>
        <taxon>Verophasmatodea</taxon>
        <taxon>Anareolatae</taxon>
        <taxon>Phasmatidae</taxon>
        <taxon>Eurycanthinae</taxon>
        <taxon>Dryococelus</taxon>
    </lineage>
</organism>
<proteinExistence type="predicted"/>
<evidence type="ECO:0008006" key="3">
    <source>
        <dbReference type="Google" id="ProtNLM"/>
    </source>
</evidence>
<dbReference type="Proteomes" id="UP001159363">
    <property type="component" value="Unassembled WGS sequence"/>
</dbReference>
<gene>
    <name evidence="1" type="ORF">PR048_033777</name>
</gene>
<dbReference type="InterPro" id="IPR002119">
    <property type="entry name" value="Histone_H2A"/>
</dbReference>
<evidence type="ECO:0000313" key="2">
    <source>
        <dbReference type="Proteomes" id="UP001159363"/>
    </source>
</evidence>
<evidence type="ECO:0000313" key="1">
    <source>
        <dbReference type="EMBL" id="KAJ8865478.1"/>
    </source>
</evidence>
<protein>
    <recommendedName>
        <fullName evidence="3">Histone H2A</fullName>
    </recommendedName>
</protein>
<feature type="non-terminal residue" evidence="1">
    <location>
        <position position="340"/>
    </location>
</feature>
<dbReference type="Gene3D" id="1.10.20.10">
    <property type="entry name" value="Histone, subunit A"/>
    <property type="match status" value="1"/>
</dbReference>
<reference evidence="1 2" key="1">
    <citation type="submission" date="2023-02" db="EMBL/GenBank/DDBJ databases">
        <title>LHISI_Scaffold_Assembly.</title>
        <authorList>
            <person name="Stuart O.P."/>
            <person name="Cleave R."/>
            <person name="Magrath M.J.L."/>
            <person name="Mikheyev A.S."/>
        </authorList>
    </citation>
    <scope>NUCLEOTIDE SEQUENCE [LARGE SCALE GENOMIC DNA]</scope>
    <source>
        <strain evidence="1">Daus_M_001</strain>
        <tissue evidence="1">Leg muscle</tissue>
    </source>
</reference>
<name>A0ABQ9FYY6_9NEOP</name>
<keyword evidence="2" id="KW-1185">Reference proteome</keyword>
<dbReference type="EMBL" id="JARBHB010000270">
    <property type="protein sequence ID" value="KAJ8865478.1"/>
    <property type="molecule type" value="Genomic_DNA"/>
</dbReference>